<gene>
    <name evidence="2" type="ORF">HNQ39_002088</name>
</gene>
<evidence type="ECO:0000259" key="1">
    <source>
        <dbReference type="PROSITE" id="PS50022"/>
    </source>
</evidence>
<dbReference type="InterPro" id="IPR008979">
    <property type="entry name" value="Galactose-bd-like_sf"/>
</dbReference>
<comment type="caution">
    <text evidence="2">The sequence shown here is derived from an EMBL/GenBank/DDBJ whole genome shotgun (WGS) entry which is preliminary data.</text>
</comment>
<reference evidence="2 3" key="1">
    <citation type="submission" date="2020-08" db="EMBL/GenBank/DDBJ databases">
        <title>Genomic Encyclopedia of Type Strains, Phase IV (KMG-IV): sequencing the most valuable type-strain genomes for metagenomic binning, comparative biology and taxonomic classification.</title>
        <authorList>
            <person name="Goeker M."/>
        </authorList>
    </citation>
    <scope>NUCLEOTIDE SEQUENCE [LARGE SCALE GENOMIC DNA]</scope>
    <source>
        <strain evidence="2 3">DSM 23562</strain>
    </source>
</reference>
<accession>A0A7W9W764</accession>
<dbReference type="AlphaFoldDB" id="A0A7W9W764"/>
<keyword evidence="3" id="KW-1185">Reference proteome</keyword>
<dbReference type="SUPFAM" id="SSF51445">
    <property type="entry name" value="(Trans)glycosidases"/>
    <property type="match status" value="1"/>
</dbReference>
<dbReference type="SUPFAM" id="SSF49785">
    <property type="entry name" value="Galactose-binding domain-like"/>
    <property type="match status" value="1"/>
</dbReference>
<dbReference type="InterPro" id="IPR000421">
    <property type="entry name" value="FA58C"/>
</dbReference>
<dbReference type="EMBL" id="JACHGW010000002">
    <property type="protein sequence ID" value="MBB6050297.1"/>
    <property type="molecule type" value="Genomic_DNA"/>
</dbReference>
<proteinExistence type="predicted"/>
<feature type="domain" description="F5/8 type C" evidence="1">
    <location>
        <begin position="94"/>
        <end position="241"/>
    </location>
</feature>
<evidence type="ECO:0000313" key="3">
    <source>
        <dbReference type="Proteomes" id="UP000520814"/>
    </source>
</evidence>
<protein>
    <recommendedName>
        <fullName evidence="1">F5/8 type C domain-containing protein</fullName>
    </recommendedName>
</protein>
<sequence>MPRLTPPTATVTIALSTRKPTAIFRPNVAFGAGVDGADQGITDRVYRPEVVRQMRAMGLPRLSYRLRTELAIQAWHWNPEGTWSEPQTRSGYWTSSSSVSAPSGGIAKSWGYRLPRRGNTIDQANDDGYSRLTDGDPRSFWKSNPYLDRVYTHEPNAAHPQWVVVDLGRFVAVRSLRLHWATPYATHFRVEYALGAETFEQTFEEATTWQVFPKGIIENGTGGVQTIALGSIPQKVRFLRLWLLERSEPTTPPADPRDACGYALHSLDVQDHKGRELVRHAPHHDKQTPTWASSTDPWHRAVDRDKDTEQPGLDTVVASGLTSGLPMLTPVSVVYDTPENALALLRYLRENKLPVTHLELGEEPDGQYITPEDYGALYLQWARALHAADPQLTLGGPSFQTAVEGWIHWPDSHGDRAWYRRFLRYLKGHGAEELFGFFTFEWYPFDALDLDPAKQLKQHPKLLDDALAKLQSEGLSRKIPWMISEYGWSPFAARAEVDLPSALLNAEIVARFLLRGGTTAYLYGYEPATLLKEKDMKGASWGNLTPFLADDEGKIVARLPAYWSAYLLTQVWAQPGEQPHQLYEATASHPDVGVYAVKRPDSRWALLLLNRDRRRTYRLPLPDGPHWQDTWRYSDAEYAWKDAGEKSRPRRSLPPTKRMVTGQAIELPPFSLSVVRSV</sequence>
<dbReference type="Gene3D" id="3.20.20.80">
    <property type="entry name" value="Glycosidases"/>
    <property type="match status" value="1"/>
</dbReference>
<name>A0A7W9W764_ARMRO</name>
<dbReference type="Pfam" id="PF00754">
    <property type="entry name" value="F5_F8_type_C"/>
    <property type="match status" value="1"/>
</dbReference>
<dbReference type="Proteomes" id="UP000520814">
    <property type="component" value="Unassembled WGS sequence"/>
</dbReference>
<dbReference type="PROSITE" id="PS50022">
    <property type="entry name" value="FA58C_3"/>
    <property type="match status" value="1"/>
</dbReference>
<dbReference type="RefSeq" id="WP_184194986.1">
    <property type="nucleotide sequence ID" value="NZ_JACHGW010000002.1"/>
</dbReference>
<dbReference type="InterPro" id="IPR017853">
    <property type="entry name" value="GH"/>
</dbReference>
<dbReference type="Gene3D" id="2.60.120.260">
    <property type="entry name" value="Galactose-binding domain-like"/>
    <property type="match status" value="1"/>
</dbReference>
<evidence type="ECO:0000313" key="2">
    <source>
        <dbReference type="EMBL" id="MBB6050297.1"/>
    </source>
</evidence>
<organism evidence="2 3">
    <name type="scientific">Armatimonas rosea</name>
    <dbReference type="NCBI Taxonomy" id="685828"/>
    <lineage>
        <taxon>Bacteria</taxon>
        <taxon>Bacillati</taxon>
        <taxon>Armatimonadota</taxon>
        <taxon>Armatimonadia</taxon>
        <taxon>Armatimonadales</taxon>
        <taxon>Armatimonadaceae</taxon>
        <taxon>Armatimonas</taxon>
    </lineage>
</organism>